<dbReference type="InterPro" id="IPR014522">
    <property type="entry name" value="ArtA"/>
</dbReference>
<evidence type="ECO:0000313" key="11">
    <source>
        <dbReference type="Proteomes" id="UP000294855"/>
    </source>
</evidence>
<feature type="transmembrane region" description="Helical" evidence="9">
    <location>
        <begin position="56"/>
        <end position="78"/>
    </location>
</feature>
<keyword evidence="6 9" id="KW-1133">Transmembrane helix</keyword>
<keyword evidence="7 9" id="KW-0472">Membrane</keyword>
<keyword evidence="5" id="KW-0378">Hydrolase</keyword>
<feature type="active site" description="Acyl-thioester intermediate" evidence="8">
    <location>
        <position position="169"/>
    </location>
</feature>
<dbReference type="InterPro" id="IPR019127">
    <property type="entry name" value="Exosortase"/>
</dbReference>
<protein>
    <submittedName>
        <fullName evidence="10">Archaeosortase A (PGF-CTERM-specific)</fullName>
    </submittedName>
</protein>
<feature type="transmembrane region" description="Helical" evidence="9">
    <location>
        <begin position="99"/>
        <end position="119"/>
    </location>
</feature>
<comment type="caution">
    <text evidence="10">The sequence shown here is derived from an EMBL/GenBank/DDBJ whole genome shotgun (WGS) entry which is preliminary data.</text>
</comment>
<dbReference type="NCBIfam" id="TIGR04178">
    <property type="entry name" value="exo_archaeo"/>
    <property type="match status" value="1"/>
</dbReference>
<dbReference type="PIRSF" id="PIRSF025737">
    <property type="entry name" value="Cyco1"/>
    <property type="match status" value="1"/>
</dbReference>
<accession>A0A484F3M9</accession>
<evidence type="ECO:0000256" key="7">
    <source>
        <dbReference type="ARBA" id="ARBA00023136"/>
    </source>
</evidence>
<dbReference type="GO" id="GO:0006508">
    <property type="term" value="P:proteolysis"/>
    <property type="evidence" value="ECO:0007669"/>
    <property type="project" value="UniProtKB-KW"/>
</dbReference>
<dbReference type="EMBL" id="SNYS01000008">
    <property type="protein sequence ID" value="TDQ68804.1"/>
    <property type="molecule type" value="Genomic_DNA"/>
</dbReference>
<dbReference type="Proteomes" id="UP000294855">
    <property type="component" value="Unassembled WGS sequence"/>
</dbReference>
<keyword evidence="11" id="KW-1185">Reference proteome</keyword>
<reference evidence="10 11" key="1">
    <citation type="submission" date="2019-03" db="EMBL/GenBank/DDBJ databases">
        <title>Genomic Encyclopedia of Type Strains, Phase IV (KMG-IV): sequencing the most valuable type-strain genomes for metagenomic binning, comparative biology and taxonomic classification.</title>
        <authorList>
            <person name="Goeker M."/>
        </authorList>
    </citation>
    <scope>NUCLEOTIDE SEQUENCE [LARGE SCALE GENOMIC DNA]</scope>
    <source>
        <strain evidence="10 11">DSM 13328</strain>
    </source>
</reference>
<evidence type="ECO:0000313" key="10">
    <source>
        <dbReference type="EMBL" id="TDQ68804.1"/>
    </source>
</evidence>
<comment type="subcellular location">
    <subcellularLocation>
        <location evidence="1">Cell membrane</location>
        <topology evidence="1">Multi-pass membrane protein</topology>
    </subcellularLocation>
</comment>
<evidence type="ECO:0000256" key="9">
    <source>
        <dbReference type="SAM" id="Phobius"/>
    </source>
</evidence>
<feature type="transmembrane region" description="Helical" evidence="9">
    <location>
        <begin position="160"/>
        <end position="183"/>
    </location>
</feature>
<evidence type="ECO:0000256" key="1">
    <source>
        <dbReference type="ARBA" id="ARBA00004651"/>
    </source>
</evidence>
<sequence>MTTSLLWFSAVLMIAAIFLKKDNKIAEMICGAGWLIFGFYWITLIPYYYAKADYTNIVLTILLFLFCLLLANFAARAFKNKTRRENPKHADSVLLNRRVKLLFDLTKLIAVVCIIYMPFSLFPPLNHFIIETVATQTVELLNFLGYNATLADYNTIAYNGIRVVVILACTAIESIAFFTGLILAVPGSPKSKGIAFLLTVPVIYVLNLVRNIFIVVAYGDLWFGANSFEIAHHYIGKAGSGVALIVFAYLTMRLLPGLIDDVLGVWDLFVDEIRYILKIKPKTKDEK</sequence>
<dbReference type="InterPro" id="IPR026392">
    <property type="entry name" value="Exo/Archaeosortase_dom"/>
</dbReference>
<dbReference type="RefSeq" id="WP_133517451.1">
    <property type="nucleotide sequence ID" value="NZ_JAHDUW010000003.1"/>
</dbReference>
<evidence type="ECO:0000256" key="8">
    <source>
        <dbReference type="PIRSR" id="PIRSR025737-1"/>
    </source>
</evidence>
<gene>
    <name evidence="10" type="ORF">C7391_1000</name>
</gene>
<dbReference type="GO" id="GO:0008233">
    <property type="term" value="F:peptidase activity"/>
    <property type="evidence" value="ECO:0007669"/>
    <property type="project" value="UniProtKB-KW"/>
</dbReference>
<keyword evidence="4 9" id="KW-0812">Transmembrane</keyword>
<feature type="transmembrane region" description="Helical" evidence="9">
    <location>
        <begin position="195"/>
        <end position="218"/>
    </location>
</feature>
<dbReference type="NCBIfam" id="TIGR04125">
    <property type="entry name" value="exosort_PGF_TRM"/>
    <property type="match status" value="1"/>
</dbReference>
<feature type="transmembrane region" description="Helical" evidence="9">
    <location>
        <begin position="230"/>
        <end position="250"/>
    </location>
</feature>
<feature type="transmembrane region" description="Helical" evidence="9">
    <location>
        <begin position="28"/>
        <end position="50"/>
    </location>
</feature>
<dbReference type="OrthoDB" id="200496at2157"/>
<dbReference type="Pfam" id="PF09721">
    <property type="entry name" value="Exosortase_EpsH"/>
    <property type="match status" value="1"/>
</dbReference>
<evidence type="ECO:0000256" key="6">
    <source>
        <dbReference type="ARBA" id="ARBA00022989"/>
    </source>
</evidence>
<evidence type="ECO:0000256" key="5">
    <source>
        <dbReference type="ARBA" id="ARBA00022801"/>
    </source>
</evidence>
<feature type="transmembrane region" description="Helical" evidence="9">
    <location>
        <begin position="6"/>
        <end position="21"/>
    </location>
</feature>
<keyword evidence="2" id="KW-1003">Cell membrane</keyword>
<evidence type="ECO:0000256" key="4">
    <source>
        <dbReference type="ARBA" id="ARBA00022692"/>
    </source>
</evidence>
<dbReference type="AlphaFoldDB" id="A0A484F3M9"/>
<organism evidence="10 11">
    <name type="scientific">Methanimicrococcus blatticola</name>
    <dbReference type="NCBI Taxonomy" id="91560"/>
    <lineage>
        <taxon>Archaea</taxon>
        <taxon>Methanobacteriati</taxon>
        <taxon>Methanobacteriota</taxon>
        <taxon>Stenosarchaea group</taxon>
        <taxon>Methanomicrobia</taxon>
        <taxon>Methanosarcinales</taxon>
        <taxon>Methanosarcinaceae</taxon>
        <taxon>Methanimicrococcus</taxon>
    </lineage>
</organism>
<dbReference type="GO" id="GO:0005886">
    <property type="term" value="C:plasma membrane"/>
    <property type="evidence" value="ECO:0007669"/>
    <property type="project" value="UniProtKB-SubCell"/>
</dbReference>
<name>A0A484F3M9_9EURY</name>
<keyword evidence="3" id="KW-0645">Protease</keyword>
<evidence type="ECO:0000256" key="2">
    <source>
        <dbReference type="ARBA" id="ARBA00022475"/>
    </source>
</evidence>
<feature type="active site" description="Proton donor" evidence="8">
    <location>
        <position position="210"/>
    </location>
</feature>
<evidence type="ECO:0000256" key="3">
    <source>
        <dbReference type="ARBA" id="ARBA00022670"/>
    </source>
</evidence>
<proteinExistence type="predicted"/>